<dbReference type="RefSeq" id="WP_286660809.1">
    <property type="nucleotide sequence ID" value="NZ_JASZYV010000003.1"/>
</dbReference>
<evidence type="ECO:0000313" key="4">
    <source>
        <dbReference type="EMBL" id="MDM0045694.1"/>
    </source>
</evidence>
<accession>A0ABT7NCM1</accession>
<dbReference type="InterPro" id="IPR002104">
    <property type="entry name" value="Integrase_catalytic"/>
</dbReference>
<keyword evidence="1" id="KW-0229">DNA integration</keyword>
<proteinExistence type="predicted"/>
<dbReference type="InterPro" id="IPR013762">
    <property type="entry name" value="Integrase-like_cat_sf"/>
</dbReference>
<dbReference type="EMBL" id="JASZYV010000003">
    <property type="protein sequence ID" value="MDM0045694.1"/>
    <property type="molecule type" value="Genomic_DNA"/>
</dbReference>
<organism evidence="4 5">
    <name type="scientific">Variovorax dokdonensis</name>
    <dbReference type="NCBI Taxonomy" id="344883"/>
    <lineage>
        <taxon>Bacteria</taxon>
        <taxon>Pseudomonadati</taxon>
        <taxon>Pseudomonadota</taxon>
        <taxon>Betaproteobacteria</taxon>
        <taxon>Burkholderiales</taxon>
        <taxon>Comamonadaceae</taxon>
        <taxon>Variovorax</taxon>
    </lineage>
</organism>
<gene>
    <name evidence="4" type="ORF">QTH91_14485</name>
</gene>
<name>A0ABT7NCM1_9BURK</name>
<evidence type="ECO:0000256" key="2">
    <source>
        <dbReference type="ARBA" id="ARBA00023172"/>
    </source>
</evidence>
<dbReference type="PANTHER" id="PTHR30349">
    <property type="entry name" value="PHAGE INTEGRASE-RELATED"/>
    <property type="match status" value="1"/>
</dbReference>
<sequence>MNVKPMGKRFQLRVVNKLLPKPYYDTFDTEAEARAYGEQLERLLKNGIVPRELAAAAPKAANPTVLEVINAFEGAGHSNSMDKQLLDATTGDILGLKVNDLTAPWVDQFIHKLKFVNNNAPGTIRKKVGLYGRILDWHHRQTTDIDKQPPANPFRGLKRGYSVYTRDDTKKLAALPIKPGEKAKRAKKDVQRDRRMLPAEYERVKLSLQGKKFEGQPWHRAADPELEMFVELILDTGMRQREAYRVHTDHLHLDRGFMQVMGSKGRHGEVKPRTVPLKPSLVELLRTYTESKTGLLFHWWDGTPEGLDSATDALGQVFRRLFTYAKVPDFKEHDLRHEACCRWFELRKPDGSWMFSDVEICRIMGWSDYSMVLRYASIRGEDLASRLHA</sequence>
<dbReference type="InterPro" id="IPR011010">
    <property type="entry name" value="DNA_brk_join_enz"/>
</dbReference>
<comment type="caution">
    <text evidence="4">The sequence shown here is derived from an EMBL/GenBank/DDBJ whole genome shotgun (WGS) entry which is preliminary data.</text>
</comment>
<dbReference type="PROSITE" id="PS51898">
    <property type="entry name" value="TYR_RECOMBINASE"/>
    <property type="match status" value="1"/>
</dbReference>
<keyword evidence="5" id="KW-1185">Reference proteome</keyword>
<dbReference type="Pfam" id="PF00589">
    <property type="entry name" value="Phage_integrase"/>
    <property type="match status" value="1"/>
</dbReference>
<reference evidence="4" key="1">
    <citation type="submission" date="2023-06" db="EMBL/GenBank/DDBJ databases">
        <authorList>
            <person name="Jiang Y."/>
            <person name="Liu Q."/>
        </authorList>
    </citation>
    <scope>NUCLEOTIDE SEQUENCE</scope>
    <source>
        <strain evidence="4">CGMCC 1.12089</strain>
    </source>
</reference>
<protein>
    <submittedName>
        <fullName evidence="4">Tyrosine-type recombinase/integrase</fullName>
    </submittedName>
</protein>
<dbReference type="InterPro" id="IPR050090">
    <property type="entry name" value="Tyrosine_recombinase_XerCD"/>
</dbReference>
<dbReference type="PANTHER" id="PTHR30349:SF94">
    <property type="entry name" value="INTEGRASE_RECOMBINASE HI_1414-RELATED"/>
    <property type="match status" value="1"/>
</dbReference>
<dbReference type="Gene3D" id="1.10.443.10">
    <property type="entry name" value="Intergrase catalytic core"/>
    <property type="match status" value="1"/>
</dbReference>
<evidence type="ECO:0000259" key="3">
    <source>
        <dbReference type="PROSITE" id="PS51898"/>
    </source>
</evidence>
<dbReference type="Proteomes" id="UP001174908">
    <property type="component" value="Unassembled WGS sequence"/>
</dbReference>
<dbReference type="SUPFAM" id="SSF56349">
    <property type="entry name" value="DNA breaking-rejoining enzymes"/>
    <property type="match status" value="1"/>
</dbReference>
<evidence type="ECO:0000313" key="5">
    <source>
        <dbReference type="Proteomes" id="UP001174908"/>
    </source>
</evidence>
<keyword evidence="2" id="KW-0233">DNA recombination</keyword>
<evidence type="ECO:0000256" key="1">
    <source>
        <dbReference type="ARBA" id="ARBA00022908"/>
    </source>
</evidence>
<feature type="domain" description="Tyr recombinase" evidence="3">
    <location>
        <begin position="192"/>
        <end position="388"/>
    </location>
</feature>